<evidence type="ECO:0000256" key="4">
    <source>
        <dbReference type="ARBA" id="ARBA00022741"/>
    </source>
</evidence>
<feature type="compositionally biased region" description="Low complexity" evidence="8">
    <location>
        <begin position="389"/>
        <end position="418"/>
    </location>
</feature>
<feature type="compositionally biased region" description="Polar residues" evidence="8">
    <location>
        <begin position="497"/>
        <end position="506"/>
    </location>
</feature>
<evidence type="ECO:0000256" key="3">
    <source>
        <dbReference type="ARBA" id="ARBA00022679"/>
    </source>
</evidence>
<dbReference type="InterPro" id="IPR017441">
    <property type="entry name" value="Protein_kinase_ATP_BS"/>
</dbReference>
<dbReference type="InterPro" id="IPR011009">
    <property type="entry name" value="Kinase-like_dom_sf"/>
</dbReference>
<feature type="domain" description="Protein kinase" evidence="10">
    <location>
        <begin position="9"/>
        <end position="259"/>
    </location>
</feature>
<dbReference type="GO" id="GO:0005524">
    <property type="term" value="F:ATP binding"/>
    <property type="evidence" value="ECO:0007669"/>
    <property type="project" value="UniProtKB-UniRule"/>
</dbReference>
<comment type="caution">
    <text evidence="11">The sequence shown here is derived from an EMBL/GenBank/DDBJ whole genome shotgun (WGS) entry which is preliminary data.</text>
</comment>
<evidence type="ECO:0000313" key="11">
    <source>
        <dbReference type="EMBL" id="RCG27402.1"/>
    </source>
</evidence>
<feature type="region of interest" description="Disordered" evidence="8">
    <location>
        <begin position="356"/>
        <end position="541"/>
    </location>
</feature>
<dbReference type="AlphaFoldDB" id="A0A367FC16"/>
<keyword evidence="6 7" id="KW-0067">ATP-binding</keyword>
<organism evidence="11 12">
    <name type="scientific">Sphaerisporangium album</name>
    <dbReference type="NCBI Taxonomy" id="509200"/>
    <lineage>
        <taxon>Bacteria</taxon>
        <taxon>Bacillati</taxon>
        <taxon>Actinomycetota</taxon>
        <taxon>Actinomycetes</taxon>
        <taxon>Streptosporangiales</taxon>
        <taxon>Streptosporangiaceae</taxon>
        <taxon>Sphaerisporangium</taxon>
    </lineage>
</organism>
<dbReference type="CDD" id="cd14014">
    <property type="entry name" value="STKc_PknB_like"/>
    <property type="match status" value="1"/>
</dbReference>
<dbReference type="EC" id="2.7.11.1" evidence="1"/>
<feature type="compositionally biased region" description="Basic and acidic residues" evidence="8">
    <location>
        <begin position="508"/>
        <end position="522"/>
    </location>
</feature>
<evidence type="ECO:0000256" key="2">
    <source>
        <dbReference type="ARBA" id="ARBA00022527"/>
    </source>
</evidence>
<keyword evidence="2 11" id="KW-0723">Serine/threonine-protein kinase</keyword>
<dbReference type="PRINTS" id="PR01217">
    <property type="entry name" value="PRICHEXTENSN"/>
</dbReference>
<dbReference type="PROSITE" id="PS00107">
    <property type="entry name" value="PROTEIN_KINASE_ATP"/>
    <property type="match status" value="1"/>
</dbReference>
<dbReference type="PANTHER" id="PTHR43289:SF6">
    <property type="entry name" value="SERINE_THREONINE-PROTEIN KINASE NEKL-3"/>
    <property type="match status" value="1"/>
</dbReference>
<dbReference type="Gene3D" id="3.30.200.20">
    <property type="entry name" value="Phosphorylase Kinase, domain 1"/>
    <property type="match status" value="1"/>
</dbReference>
<feature type="binding site" evidence="7">
    <location>
        <position position="38"/>
    </location>
    <ligand>
        <name>ATP</name>
        <dbReference type="ChEBI" id="CHEBI:30616"/>
    </ligand>
</feature>
<evidence type="ECO:0000256" key="6">
    <source>
        <dbReference type="ARBA" id="ARBA00022840"/>
    </source>
</evidence>
<evidence type="ECO:0000256" key="5">
    <source>
        <dbReference type="ARBA" id="ARBA00022777"/>
    </source>
</evidence>
<evidence type="ECO:0000259" key="10">
    <source>
        <dbReference type="PROSITE" id="PS50011"/>
    </source>
</evidence>
<dbReference type="OrthoDB" id="4716121at2"/>
<dbReference type="PROSITE" id="PS00108">
    <property type="entry name" value="PROTEIN_KINASE_ST"/>
    <property type="match status" value="1"/>
</dbReference>
<gene>
    <name evidence="11" type="ORF">DQ384_26955</name>
</gene>
<name>A0A367FC16_9ACTN</name>
<dbReference type="GO" id="GO:0004674">
    <property type="term" value="F:protein serine/threonine kinase activity"/>
    <property type="evidence" value="ECO:0007669"/>
    <property type="project" value="UniProtKB-KW"/>
</dbReference>
<reference evidence="11 12" key="1">
    <citation type="submission" date="2018-06" db="EMBL/GenBank/DDBJ databases">
        <title>Sphaerisporangium craniellae sp. nov., isolated from a marine sponge in the South China Sea.</title>
        <authorList>
            <person name="Li L."/>
        </authorList>
    </citation>
    <scope>NUCLEOTIDE SEQUENCE [LARGE SCALE GENOMIC DNA]</scope>
    <source>
        <strain evidence="11 12">CCTCC AA 208026</strain>
    </source>
</reference>
<keyword evidence="9" id="KW-1133">Transmembrane helix</keyword>
<keyword evidence="9" id="KW-0472">Membrane</keyword>
<keyword evidence="12" id="KW-1185">Reference proteome</keyword>
<dbReference type="InterPro" id="IPR008271">
    <property type="entry name" value="Ser/Thr_kinase_AS"/>
</dbReference>
<sequence>MGAWRVPGYTEIRDLGAGGSGRVVMARYEADGTMVAIKYLSDDLTSDPGFLIRFRHEARLLELLDSPHAARFYEYVEHGNGGAAIVMELVNGVSLRTLLRSEGPTGPEAALVLLKGSLLGLGAAHSNGLVHRDFKPDNIVIDGAGQSKLVDFGIAVRVGDGVSGAGTPPYMAPEQWAGAPAGPSTDVYAATIVFFECLTGTRPFQSQNIAVLARQHQSMPPPIEQVPAPLRGLIERGLAKHPADRPASAEEFLAELEAVAVEAYGNDWEDRGRRRLAALAGLLVLLFPLGEDAPQAGASLAESDLGHRRGLQKLSVKIAVGAVGLAVVSAITAVLVGSLGSTSLQAQTTVITPTPSVVETVTTGGSPEPAIDDTPVEEPTETPSEEPTETTSPEPSTPQNTAGAPTAAAPAPTATRKSPSPKPSPTRKPTKKPVPSASPKPTATDESDPNVKNPVPSGRPKPTPTPTPTRTTPSPTPTTEEPTPTPTTPTPEETPTRGQTPSSSGPEETPRGDGGETPRGDTGEAPATPAPSDPPRGGDLPALLAIGLVTTGTVPATLVLKKRMAGRHRRQG</sequence>
<dbReference type="Proteomes" id="UP000253094">
    <property type="component" value="Unassembled WGS sequence"/>
</dbReference>
<evidence type="ECO:0000256" key="7">
    <source>
        <dbReference type="PROSITE-ProRule" id="PRU10141"/>
    </source>
</evidence>
<proteinExistence type="predicted"/>
<dbReference type="Gene3D" id="1.10.510.10">
    <property type="entry name" value="Transferase(Phosphotransferase) domain 1"/>
    <property type="match status" value="1"/>
</dbReference>
<feature type="compositionally biased region" description="Acidic residues" evidence="8">
    <location>
        <begin position="370"/>
        <end position="388"/>
    </location>
</feature>
<evidence type="ECO:0000256" key="1">
    <source>
        <dbReference type="ARBA" id="ARBA00012513"/>
    </source>
</evidence>
<feature type="compositionally biased region" description="Low complexity" evidence="8">
    <location>
        <begin position="356"/>
        <end position="368"/>
    </location>
</feature>
<keyword evidence="4 7" id="KW-0547">Nucleotide-binding</keyword>
<dbReference type="SUPFAM" id="SSF56112">
    <property type="entry name" value="Protein kinase-like (PK-like)"/>
    <property type="match status" value="1"/>
</dbReference>
<dbReference type="InterPro" id="IPR000719">
    <property type="entry name" value="Prot_kinase_dom"/>
</dbReference>
<feature type="transmembrane region" description="Helical" evidence="9">
    <location>
        <begin position="540"/>
        <end position="560"/>
    </location>
</feature>
<dbReference type="PANTHER" id="PTHR43289">
    <property type="entry name" value="MITOGEN-ACTIVATED PROTEIN KINASE KINASE KINASE 20-RELATED"/>
    <property type="match status" value="1"/>
</dbReference>
<evidence type="ECO:0000256" key="9">
    <source>
        <dbReference type="SAM" id="Phobius"/>
    </source>
</evidence>
<keyword evidence="9" id="KW-0812">Transmembrane</keyword>
<feature type="compositionally biased region" description="Low complexity" evidence="8">
    <location>
        <begin position="468"/>
        <end position="482"/>
    </location>
</feature>
<dbReference type="Pfam" id="PF00069">
    <property type="entry name" value="Pkinase"/>
    <property type="match status" value="1"/>
</dbReference>
<evidence type="ECO:0000313" key="12">
    <source>
        <dbReference type="Proteomes" id="UP000253094"/>
    </source>
</evidence>
<feature type="compositionally biased region" description="Pro residues" evidence="8">
    <location>
        <begin position="457"/>
        <end position="467"/>
    </location>
</feature>
<evidence type="ECO:0000256" key="8">
    <source>
        <dbReference type="SAM" id="MobiDB-lite"/>
    </source>
</evidence>
<protein>
    <recommendedName>
        <fullName evidence="1">non-specific serine/threonine protein kinase</fullName>
        <ecNumber evidence="1">2.7.11.1</ecNumber>
    </recommendedName>
</protein>
<accession>A0A367FC16</accession>
<keyword evidence="5 11" id="KW-0418">Kinase</keyword>
<dbReference type="PROSITE" id="PS50011">
    <property type="entry name" value="PROTEIN_KINASE_DOM"/>
    <property type="match status" value="1"/>
</dbReference>
<dbReference type="EMBL" id="QOIL01000016">
    <property type="protein sequence ID" value="RCG27402.1"/>
    <property type="molecule type" value="Genomic_DNA"/>
</dbReference>
<keyword evidence="3" id="KW-0808">Transferase</keyword>